<feature type="transmembrane region" description="Helical" evidence="3">
    <location>
        <begin position="413"/>
        <end position="432"/>
    </location>
</feature>
<dbReference type="InterPro" id="IPR004995">
    <property type="entry name" value="Spore_Ger"/>
</dbReference>
<proteinExistence type="inferred from homology"/>
<sequence>MGVADVVFLHLFSCDVIVRTCVSNTYKRKESIRVNAEWIVDEQTLKEHFAQCKDVVLMPATIYSEERKPLSLIFIYCEELCDTMLLKQFVFPTITRMGQQYPLYSVTDIEKYKQMPLHLIGKSVSAQQLDFIVFNGDLVIYFVEAEAMYSISLANPPNRNPEEPNTEVSIRGPKDGFIEEVAKNVALIRKRLKTSSLHVEQVLIGKRSRTKVDILYIQDIINQETIAELKRRLSTINIDALTGTNQLEELLSEKYISLFPVFAYSGRPDFVVNALLSGRFAVFIDGSPTALIGPTNLTFLLNTSEDNSTSFVFVTFQRLIRLIGVSVAVFLPGLWVAITTYHQDQLPFTLLATIVLARQGVPLPAPLEAFIMISLFEIFKEAGMRLPIAIGQTLSVVGGLIIGQAAINAGLAAPGTLVVIATSVIATFTLVNQSLAGTVSILRFIVLAASSLLGLFGFIASMFFLLVYTANLTSFGVPYLAPLSPATGDIWKVVITSGWKKFRRRPKMLKTNDNTPGDES</sequence>
<keyword evidence="2 3" id="KW-0472">Membrane</keyword>
<feature type="transmembrane region" description="Helical" evidence="3">
    <location>
        <begin position="444"/>
        <end position="467"/>
    </location>
</feature>
<dbReference type="GO" id="GO:0009847">
    <property type="term" value="P:spore germination"/>
    <property type="evidence" value="ECO:0007669"/>
    <property type="project" value="InterPro"/>
</dbReference>
<dbReference type="STRING" id="491915.Aflv_0190"/>
<evidence type="ECO:0000256" key="3">
    <source>
        <dbReference type="SAM" id="Phobius"/>
    </source>
</evidence>
<evidence type="ECO:0000256" key="2">
    <source>
        <dbReference type="ARBA" id="ARBA00023136"/>
    </source>
</evidence>
<gene>
    <name evidence="4" type="primary">gerKA</name>
    <name evidence="4" type="ordered locus">Aflv_0190</name>
</gene>
<reference evidence="4 5" key="1">
    <citation type="journal article" date="2008" name="Genome Biol.">
        <title>Encapsulated in silica: genome, proteome and physiology of the thermophilic bacterium Anoxybacillus flavithermus WK1.</title>
        <authorList>
            <person name="Saw J.H."/>
            <person name="Mountain B.W."/>
            <person name="Feng L."/>
            <person name="Omelchenko M.V."/>
            <person name="Hou S."/>
            <person name="Saito J.A."/>
            <person name="Stott M.B."/>
            <person name="Li D."/>
            <person name="Zhao G."/>
            <person name="Wu J."/>
            <person name="Galperin M.Y."/>
            <person name="Koonin E.V."/>
            <person name="Makarova K.S."/>
            <person name="Wolf Y.I."/>
            <person name="Rigden D.J."/>
            <person name="Dunfield P.F."/>
            <person name="Wang L."/>
            <person name="Alam M."/>
        </authorList>
    </citation>
    <scope>NUCLEOTIDE SEQUENCE [LARGE SCALE GENOMIC DNA]</scope>
    <source>
        <strain evidence="5">DSM 21510 / WK1</strain>
    </source>
</reference>
<dbReference type="Proteomes" id="UP000000742">
    <property type="component" value="Chromosome"/>
</dbReference>
<protein>
    <submittedName>
        <fullName evidence="4">Spore germination protein GerKA</fullName>
    </submittedName>
</protein>
<dbReference type="KEGG" id="afl:Aflv_0190"/>
<dbReference type="PANTHER" id="PTHR22550:SF5">
    <property type="entry name" value="LEUCINE ZIPPER PROTEIN 4"/>
    <property type="match status" value="1"/>
</dbReference>
<dbReference type="PIRSF" id="PIRSF005690">
    <property type="entry name" value="GerBA"/>
    <property type="match status" value="1"/>
</dbReference>
<dbReference type="EMBL" id="CP000922">
    <property type="protein sequence ID" value="ACJ32574.1"/>
    <property type="molecule type" value="Genomic_DNA"/>
</dbReference>
<keyword evidence="3" id="KW-1133">Transmembrane helix</keyword>
<dbReference type="InterPro" id="IPR050768">
    <property type="entry name" value="UPF0353/GerABKA_families"/>
</dbReference>
<accession>B7GJ28</accession>
<evidence type="ECO:0000313" key="4">
    <source>
        <dbReference type="EMBL" id="ACJ32574.1"/>
    </source>
</evidence>
<feature type="transmembrane region" description="Helical" evidence="3">
    <location>
        <begin position="361"/>
        <end position="379"/>
    </location>
</feature>
<evidence type="ECO:0000256" key="1">
    <source>
        <dbReference type="ARBA" id="ARBA00005278"/>
    </source>
</evidence>
<organism evidence="4 5">
    <name type="scientific">Anoxybacillus flavithermus (strain DSM 21510 / WK1)</name>
    <dbReference type="NCBI Taxonomy" id="491915"/>
    <lineage>
        <taxon>Bacteria</taxon>
        <taxon>Bacillati</taxon>
        <taxon>Bacillota</taxon>
        <taxon>Bacilli</taxon>
        <taxon>Bacillales</taxon>
        <taxon>Anoxybacillaceae</taxon>
        <taxon>Anoxybacillus</taxon>
    </lineage>
</organism>
<dbReference type="GO" id="GO:0016020">
    <property type="term" value="C:membrane"/>
    <property type="evidence" value="ECO:0007669"/>
    <property type="project" value="InterPro"/>
</dbReference>
<dbReference type="PANTHER" id="PTHR22550">
    <property type="entry name" value="SPORE GERMINATION PROTEIN"/>
    <property type="match status" value="1"/>
</dbReference>
<dbReference type="eggNOG" id="COG0697">
    <property type="taxonomic scope" value="Bacteria"/>
</dbReference>
<feature type="transmembrane region" description="Helical" evidence="3">
    <location>
        <begin position="386"/>
        <end position="407"/>
    </location>
</feature>
<name>B7GJ28_ANOFW</name>
<dbReference type="HOGENOM" id="CLU_021639_4_1_9"/>
<evidence type="ECO:0000313" key="5">
    <source>
        <dbReference type="Proteomes" id="UP000000742"/>
    </source>
</evidence>
<dbReference type="Pfam" id="PF03323">
    <property type="entry name" value="GerA"/>
    <property type="match status" value="1"/>
</dbReference>
<keyword evidence="3" id="KW-0812">Transmembrane</keyword>
<dbReference type="AlphaFoldDB" id="B7GJ28"/>
<comment type="similarity">
    <text evidence="1">Belongs to the GerABKA family.</text>
</comment>
<feature type="transmembrane region" description="Helical" evidence="3">
    <location>
        <begin position="319"/>
        <end position="341"/>
    </location>
</feature>